<dbReference type="InterPro" id="IPR003439">
    <property type="entry name" value="ABC_transporter-like_ATP-bd"/>
</dbReference>
<accession>A0ABW4YJL3</accession>
<dbReference type="PANTHER" id="PTHR42939">
    <property type="entry name" value="ABC TRANSPORTER ATP-BINDING PROTEIN ALBC-RELATED"/>
    <property type="match status" value="1"/>
</dbReference>
<dbReference type="GO" id="GO:0005524">
    <property type="term" value="F:ATP binding"/>
    <property type="evidence" value="ECO:0007669"/>
    <property type="project" value="UniProtKB-KW"/>
</dbReference>
<dbReference type="SMART" id="SM00382">
    <property type="entry name" value="AAA"/>
    <property type="match status" value="1"/>
</dbReference>
<evidence type="ECO:0000313" key="5">
    <source>
        <dbReference type="EMBL" id="MFD2115709.1"/>
    </source>
</evidence>
<feature type="domain" description="ABC transporter" evidence="4">
    <location>
        <begin position="1"/>
        <end position="234"/>
    </location>
</feature>
<dbReference type="PROSITE" id="PS00211">
    <property type="entry name" value="ABC_TRANSPORTER_1"/>
    <property type="match status" value="1"/>
</dbReference>
<dbReference type="EMBL" id="JBHUHO010000024">
    <property type="protein sequence ID" value="MFD2115709.1"/>
    <property type="molecule type" value="Genomic_DNA"/>
</dbReference>
<dbReference type="RefSeq" id="WP_377771138.1">
    <property type="nucleotide sequence ID" value="NZ_JBHUHO010000024.1"/>
</dbReference>
<evidence type="ECO:0000259" key="4">
    <source>
        <dbReference type="PROSITE" id="PS50893"/>
    </source>
</evidence>
<dbReference type="Proteomes" id="UP001597362">
    <property type="component" value="Unassembled WGS sequence"/>
</dbReference>
<evidence type="ECO:0000256" key="2">
    <source>
        <dbReference type="ARBA" id="ARBA00022741"/>
    </source>
</evidence>
<dbReference type="InterPro" id="IPR003593">
    <property type="entry name" value="AAA+_ATPase"/>
</dbReference>
<protein>
    <submittedName>
        <fullName evidence="5">ABC transporter ATP-binding protein</fullName>
    </submittedName>
</protein>
<dbReference type="SUPFAM" id="SSF52540">
    <property type="entry name" value="P-loop containing nucleoside triphosphate hydrolases"/>
    <property type="match status" value="1"/>
</dbReference>
<dbReference type="InterPro" id="IPR027417">
    <property type="entry name" value="P-loop_NTPase"/>
</dbReference>
<dbReference type="PROSITE" id="PS50893">
    <property type="entry name" value="ABC_TRANSPORTER_2"/>
    <property type="match status" value="1"/>
</dbReference>
<gene>
    <name evidence="5" type="ORF">ACFSJH_08210</name>
</gene>
<sequence length="302" mass="34929">MDEQAIVSMEEVTYVRDGFVLGPLNISIPKGYVTAVVGPNGSGKSTLFQMLLGLCNPSTGQITLDGQLLTNECKEQYKQEIGYLPELPWAHESYMRGKEKVSFYKSVFSNWNSTYYEQLREKLQIDDQLRLDKMSKGMRRKLDFIIALAHEPNLLLLDEPSSGLDPLAWKEMIEILHQYMEQEERSIVISSHIVEEVRRLADYILFVHQGKIVGFFEKDELFNKWCAYIIFDREISEQQLYGLPGVRKIEIERGGTYTIVTSEALAVEQWLQEQRLQSVTRTALDLDEILFYLIQPQKSQEV</sequence>
<evidence type="ECO:0000256" key="3">
    <source>
        <dbReference type="ARBA" id="ARBA00022840"/>
    </source>
</evidence>
<dbReference type="PANTHER" id="PTHR42939:SF3">
    <property type="entry name" value="ABC TRANSPORTER ATP-BINDING COMPONENT"/>
    <property type="match status" value="1"/>
</dbReference>
<dbReference type="Pfam" id="PF00005">
    <property type="entry name" value="ABC_tran"/>
    <property type="match status" value="1"/>
</dbReference>
<comment type="caution">
    <text evidence="5">The sequence shown here is derived from an EMBL/GenBank/DDBJ whole genome shotgun (WGS) entry which is preliminary data.</text>
</comment>
<evidence type="ECO:0000313" key="6">
    <source>
        <dbReference type="Proteomes" id="UP001597362"/>
    </source>
</evidence>
<keyword evidence="6" id="KW-1185">Reference proteome</keyword>
<dbReference type="InterPro" id="IPR017871">
    <property type="entry name" value="ABC_transporter-like_CS"/>
</dbReference>
<organism evidence="5 6">
    <name type="scientific">Paenibacillus yanchengensis</name>
    <dbReference type="NCBI Taxonomy" id="2035833"/>
    <lineage>
        <taxon>Bacteria</taxon>
        <taxon>Bacillati</taxon>
        <taxon>Bacillota</taxon>
        <taxon>Bacilli</taxon>
        <taxon>Bacillales</taxon>
        <taxon>Paenibacillaceae</taxon>
        <taxon>Paenibacillus</taxon>
    </lineage>
</organism>
<dbReference type="CDD" id="cd03230">
    <property type="entry name" value="ABC_DR_subfamily_A"/>
    <property type="match status" value="1"/>
</dbReference>
<reference evidence="6" key="1">
    <citation type="journal article" date="2019" name="Int. J. Syst. Evol. Microbiol.">
        <title>The Global Catalogue of Microorganisms (GCM) 10K type strain sequencing project: providing services to taxonomists for standard genome sequencing and annotation.</title>
        <authorList>
            <consortium name="The Broad Institute Genomics Platform"/>
            <consortium name="The Broad Institute Genome Sequencing Center for Infectious Disease"/>
            <person name="Wu L."/>
            <person name="Ma J."/>
        </authorList>
    </citation>
    <scope>NUCLEOTIDE SEQUENCE [LARGE SCALE GENOMIC DNA]</scope>
    <source>
        <strain evidence="6">GH52</strain>
    </source>
</reference>
<dbReference type="InterPro" id="IPR051782">
    <property type="entry name" value="ABC_Transporter_VariousFunc"/>
</dbReference>
<proteinExistence type="predicted"/>
<keyword evidence="3 5" id="KW-0067">ATP-binding</keyword>
<evidence type="ECO:0000256" key="1">
    <source>
        <dbReference type="ARBA" id="ARBA00022448"/>
    </source>
</evidence>
<dbReference type="Gene3D" id="3.40.50.300">
    <property type="entry name" value="P-loop containing nucleotide triphosphate hydrolases"/>
    <property type="match status" value="1"/>
</dbReference>
<keyword evidence="2" id="KW-0547">Nucleotide-binding</keyword>
<name>A0ABW4YJL3_9BACL</name>
<keyword evidence="1" id="KW-0813">Transport</keyword>